<evidence type="ECO:0000256" key="6">
    <source>
        <dbReference type="ARBA" id="ARBA00022448"/>
    </source>
</evidence>
<keyword evidence="6" id="KW-0813">Transport</keyword>
<reference evidence="20" key="1">
    <citation type="journal article" date="2014" name="Mitochondrial DNA">
        <title>The complete mitochondrial genome of Brachythemis contaminata (Odonata: Libellulidae).</title>
        <authorList>
            <person name="Yu P."/>
            <person name="Cheng X."/>
            <person name="Ma Y."/>
            <person name="Yu D."/>
            <person name="Zhang J."/>
        </authorList>
    </citation>
    <scope>NUCLEOTIDE SEQUENCE</scope>
</reference>
<feature type="transmembrane region" description="Helical" evidence="18">
    <location>
        <begin position="309"/>
        <end position="331"/>
    </location>
</feature>
<evidence type="ECO:0000256" key="5">
    <source>
        <dbReference type="ARBA" id="ARBA00021008"/>
    </source>
</evidence>
<feature type="domain" description="NADH:quinone oxidoreductase/Mrp antiporter transmembrane" evidence="19">
    <location>
        <begin position="24"/>
        <end position="281"/>
    </location>
</feature>
<evidence type="ECO:0000256" key="7">
    <source>
        <dbReference type="ARBA" id="ARBA00022660"/>
    </source>
</evidence>
<dbReference type="GeneID" id="22975896"/>
<feature type="transmembrane region" description="Helical" evidence="18">
    <location>
        <begin position="146"/>
        <end position="164"/>
    </location>
</feature>
<evidence type="ECO:0000256" key="9">
    <source>
        <dbReference type="ARBA" id="ARBA00022792"/>
    </source>
</evidence>
<comment type="function">
    <text evidence="1">Core subunit of the mitochondrial membrane respiratory chain NADH dehydrogenase (Complex I) that is believed to belong to the minimal assembly required for catalysis. Complex I functions in the transfer of electrons from NADH to the respiratory chain. The immediate electron acceptor for the enzyme is believed to be ubiquinone.</text>
</comment>
<feature type="transmembrane region" description="Helical" evidence="18">
    <location>
        <begin position="234"/>
        <end position="254"/>
    </location>
</feature>
<evidence type="ECO:0000256" key="16">
    <source>
        <dbReference type="ARBA" id="ARBA00023136"/>
    </source>
</evidence>
<evidence type="ECO:0000259" key="19">
    <source>
        <dbReference type="Pfam" id="PF00361"/>
    </source>
</evidence>
<evidence type="ECO:0000256" key="12">
    <source>
        <dbReference type="ARBA" id="ARBA00022989"/>
    </source>
</evidence>
<feature type="transmembrane region" description="Helical" evidence="18">
    <location>
        <begin position="60"/>
        <end position="80"/>
    </location>
</feature>
<evidence type="ECO:0000313" key="20">
    <source>
        <dbReference type="EMBL" id="AJE75776.1"/>
    </source>
</evidence>
<keyword evidence="7 18" id="KW-0679">Respiratory chain</keyword>
<keyword evidence="15 18" id="KW-0496">Mitochondrion</keyword>
<evidence type="ECO:0000256" key="11">
    <source>
        <dbReference type="ARBA" id="ARBA00022982"/>
    </source>
</evidence>
<feature type="transmembrane region" description="Helical" evidence="18">
    <location>
        <begin position="195"/>
        <end position="213"/>
    </location>
</feature>
<dbReference type="PRINTS" id="PR01436">
    <property type="entry name" value="NADHDHGNASE2"/>
</dbReference>
<feature type="transmembrane region" description="Helical" evidence="18">
    <location>
        <begin position="92"/>
        <end position="111"/>
    </location>
</feature>
<dbReference type="InterPro" id="IPR050175">
    <property type="entry name" value="Complex_I_Subunit_2"/>
</dbReference>
<dbReference type="RefSeq" id="YP_009117988.1">
    <property type="nucleotide sequence ID" value="NC_026305.1"/>
</dbReference>
<keyword evidence="13 18" id="KW-0520">NAD</keyword>
<comment type="catalytic activity">
    <reaction evidence="17 18">
        <text>a ubiquinone + NADH + 5 H(+)(in) = a ubiquinol + NAD(+) + 4 H(+)(out)</text>
        <dbReference type="Rhea" id="RHEA:29091"/>
        <dbReference type="Rhea" id="RHEA-COMP:9565"/>
        <dbReference type="Rhea" id="RHEA-COMP:9566"/>
        <dbReference type="ChEBI" id="CHEBI:15378"/>
        <dbReference type="ChEBI" id="CHEBI:16389"/>
        <dbReference type="ChEBI" id="CHEBI:17976"/>
        <dbReference type="ChEBI" id="CHEBI:57540"/>
        <dbReference type="ChEBI" id="CHEBI:57945"/>
        <dbReference type="EC" id="7.1.1.2"/>
    </reaction>
</comment>
<keyword evidence="9 18" id="KW-0999">Mitochondrion inner membrane</keyword>
<evidence type="ECO:0000256" key="18">
    <source>
        <dbReference type="RuleBase" id="RU003403"/>
    </source>
</evidence>
<keyword evidence="14 18" id="KW-0830">Ubiquinone</keyword>
<evidence type="ECO:0000256" key="15">
    <source>
        <dbReference type="ARBA" id="ARBA00023128"/>
    </source>
</evidence>
<dbReference type="PANTHER" id="PTHR46552">
    <property type="entry name" value="NADH-UBIQUINONE OXIDOREDUCTASE CHAIN 2"/>
    <property type="match status" value="1"/>
</dbReference>
<name>A0A0U1YW44_BRACT</name>
<dbReference type="PANTHER" id="PTHR46552:SF1">
    <property type="entry name" value="NADH-UBIQUINONE OXIDOREDUCTASE CHAIN 2"/>
    <property type="match status" value="1"/>
</dbReference>
<evidence type="ECO:0000256" key="3">
    <source>
        <dbReference type="ARBA" id="ARBA00007012"/>
    </source>
</evidence>
<dbReference type="GO" id="GO:0005743">
    <property type="term" value="C:mitochondrial inner membrane"/>
    <property type="evidence" value="ECO:0007669"/>
    <property type="project" value="UniProtKB-SubCell"/>
</dbReference>
<dbReference type="InterPro" id="IPR001750">
    <property type="entry name" value="ND/Mrp_TM"/>
</dbReference>
<evidence type="ECO:0000256" key="10">
    <source>
        <dbReference type="ARBA" id="ARBA00022967"/>
    </source>
</evidence>
<evidence type="ECO:0000256" key="4">
    <source>
        <dbReference type="ARBA" id="ARBA00012944"/>
    </source>
</evidence>
<dbReference type="AlphaFoldDB" id="A0A0U1YW44"/>
<sequence>MMIGLSNFVFVMSLFTGTIISISSSSWLGMWIGIEMNLLSFIPLINKYKTPYETESSMKYFLVQAMGSVLFLMSIMLSEMNDFTMNINSNSYLMSLALLMKMGAAPMHFWFPGVMEGIDWMNCIILMTWQKLAPFIILSYKILNNMIMWVIFLSVLIGSIGGLNQNSLRKIMAYSSISHLGWMLSAMLISNNMWMLYFTIYTLMNVAVIYIFNNYSVFYLSQMYFIKNKPTMKFSMMISMLSLAGLPPFLGFLPKWLVIQNLMFNNMFIMTLVMIMTTLLTLYFYMRIMFSSFMFTNQEMKWYMNTSNFNMLSLFMMISTMGIPLLGYLYMY</sequence>
<evidence type="ECO:0000256" key="8">
    <source>
        <dbReference type="ARBA" id="ARBA00022692"/>
    </source>
</evidence>
<dbReference type="InterPro" id="IPR003917">
    <property type="entry name" value="NADH_UbQ_OxRdtase_chain2"/>
</dbReference>
<keyword evidence="16 18" id="KW-0472">Membrane</keyword>
<gene>
    <name evidence="20" type="primary">ND2</name>
</gene>
<dbReference type="CTD" id="4536"/>
<keyword evidence="10 18" id="KW-1278">Translocase</keyword>
<proteinExistence type="inferred from homology"/>
<comment type="subcellular location">
    <subcellularLocation>
        <location evidence="2 18">Mitochondrion inner membrane</location>
        <topology evidence="2 18">Multi-pass membrane protein</topology>
    </subcellularLocation>
</comment>
<dbReference type="GO" id="GO:0008137">
    <property type="term" value="F:NADH dehydrogenase (ubiquinone) activity"/>
    <property type="evidence" value="ECO:0007669"/>
    <property type="project" value="UniProtKB-EC"/>
</dbReference>
<feature type="transmembrane region" description="Helical" evidence="18">
    <location>
        <begin position="266"/>
        <end position="288"/>
    </location>
</feature>
<dbReference type="Pfam" id="PF00361">
    <property type="entry name" value="Proton_antipo_M"/>
    <property type="match status" value="1"/>
</dbReference>
<comment type="function">
    <text evidence="18">Core subunit of the mitochondrial membrane respiratory chain NADH dehydrogenase (Complex I) which catalyzes electron transfer from NADH through the respiratory chain, using ubiquinone as an electron acceptor. Essential for the catalytic activity and assembly of complex I.</text>
</comment>
<keyword evidence="8 18" id="KW-0812">Transmembrane</keyword>
<dbReference type="GO" id="GO:0006120">
    <property type="term" value="P:mitochondrial electron transport, NADH to ubiquinone"/>
    <property type="evidence" value="ECO:0007669"/>
    <property type="project" value="InterPro"/>
</dbReference>
<protein>
    <recommendedName>
        <fullName evidence="5 18">NADH-ubiquinone oxidoreductase chain 2</fullName>
        <ecNumber evidence="4 18">7.1.1.2</ecNumber>
    </recommendedName>
</protein>
<keyword evidence="11 18" id="KW-0249">Electron transport</keyword>
<feature type="transmembrane region" description="Helical" evidence="18">
    <location>
        <begin position="171"/>
        <end position="189"/>
    </location>
</feature>
<comment type="similarity">
    <text evidence="3 18">Belongs to the complex I subunit 2 family.</text>
</comment>
<evidence type="ECO:0000256" key="2">
    <source>
        <dbReference type="ARBA" id="ARBA00004448"/>
    </source>
</evidence>
<feature type="transmembrane region" description="Helical" evidence="18">
    <location>
        <begin position="5"/>
        <end position="22"/>
    </location>
</feature>
<evidence type="ECO:0000256" key="14">
    <source>
        <dbReference type="ARBA" id="ARBA00023075"/>
    </source>
</evidence>
<dbReference type="EC" id="7.1.1.2" evidence="4 18"/>
<evidence type="ECO:0000256" key="17">
    <source>
        <dbReference type="ARBA" id="ARBA00049551"/>
    </source>
</evidence>
<evidence type="ECO:0000256" key="1">
    <source>
        <dbReference type="ARBA" id="ARBA00003257"/>
    </source>
</evidence>
<accession>A0A0U1YW44</accession>
<dbReference type="EMBL" id="KM658172">
    <property type="protein sequence ID" value="AJE75776.1"/>
    <property type="molecule type" value="Genomic_DNA"/>
</dbReference>
<evidence type="ECO:0000256" key="13">
    <source>
        <dbReference type="ARBA" id="ARBA00023027"/>
    </source>
</evidence>
<organism evidence="20">
    <name type="scientific">Brachythemis contaminata</name>
    <name type="common">Ditch jewel dragonfly</name>
    <dbReference type="NCBI Taxonomy" id="342759"/>
    <lineage>
        <taxon>Eukaryota</taxon>
        <taxon>Metazoa</taxon>
        <taxon>Ecdysozoa</taxon>
        <taxon>Arthropoda</taxon>
        <taxon>Hexapoda</taxon>
        <taxon>Insecta</taxon>
        <taxon>Pterygota</taxon>
        <taxon>Palaeoptera</taxon>
        <taxon>Odonata</taxon>
        <taxon>Epiprocta</taxon>
        <taxon>Anisoptera</taxon>
        <taxon>Libelluloidea</taxon>
        <taxon>Libellulidae</taxon>
        <taxon>Brachythemis</taxon>
    </lineage>
</organism>
<geneLocation type="mitochondrion" evidence="20"/>
<keyword evidence="12 18" id="KW-1133">Transmembrane helix</keyword>